<sequence>MEGDVVKEGAETIALTGMIEGSSGTTTTCTITVEMNMNPWKLKYSQKYKIISAFLDEQAILVDSTAEFIVPSSPGRVEYIEDVALNGMKTAVSVTVKGVHFPHSLTSMTVQRGGMEIVSTSIERLSDSLLIIVFGAGKEETASHVEFGEVYEISKVSGESEVFVNPGVFFIVPFAGYVTSTSTELFPGTNTFRVIVHGQHFSPGSEWILKLTGRDDEIIVTMMTETMGESLSVKAGGVDEIQLGQTYTLSTMTLRWDESEHVVCAGVSLETPLDPTLTSIKAELNPTNMSEVVVTLTVDSIEAGAFTLEVVDSSDSKLKAIKIGPFSFSSSSTPTSSSLAVVIHPDGLLSYAKMYIVIRLYSSTLIVAHHGPSVIIPHPPTTIESAYCRIHTDLTTFNLELGGTSLPVGMRWTATLSTGYTISGSFTSDTMGTSETQTFEEDGVYFGMLYTVANVSLENGTVIKTHAVNFTTPGTSELLSVEASMDITKTKLILALTGRDLPSGTCELTLICEDNNEVQTFTFVSESDPPSAVFSMADEPLLEYGKEYRIVNMTASSQKVIISTPLSFTIPAAPSLVGISVGTESGNNLPVTLQGEEMPDGDHMVLVMRSGETGEMRCMVRFIANEGQLDLDMIDTFFAREQEYSISSFMLFGGCLVHIADPLKFVIPRAPLGMTIHAITAILLPSKKHITLSFVGSHFPTTGTWTARLSNGLMINGTIGGEEMRSNEIVLGAGGLEPDTEYRVEFVEVGSEHTLAVLLVDTFCTPHVRREGTIETLYAILTADGQSGRIRVGGTGLSPGPIEFSLTSAPTLVHSAVRVSEGLFEVKLPLGPNAGELQCGMEYTVDVLDVDSCDVSWNALKTFTVPPPPKVVSVVAESNEIGTGVILDLMGAGLQMEEDYIVTLLPSGSFVVHFNDSSRASIEICFDGDDFDYSTTYTIDSIVHVGNPDHKMDVSAGATFTTAPKPEQVVFYVSSVRGERNELCGEESRPCASVDCAWGIVEPLSINSVSIAILDESELATPIEQTAGSLSIFSVRQDGFDTLVVRSTASLGEREAMIVIRGSFEMRQVEVLIEVLSSKFVFLSAVNAAVTLKEGSVVGMRSPSTMNADDTSQLCRWESGMIQLLNSSSFVSGMSFHHLFFGAFVVHAGDVVIEASRFSSNSPNFASFPSACRNVACSSDGTVDVRSLTGGDGTEENISAWIESSECTLSSSVINLDSPFFVPIPLTDHSTSRWDKDTDTFHVEIHGKTLIPCGLFLELVGQSESGEPMSTQIELLPSIATLFNESFISLDLPSSVVSDVASAKDVRARLVYGNSVATEELFALAVRNASSGLGTLAWLIPVIVGVVVFLTLVVLIVVCVVCRRRKKEKEKLEEEEEPVEQQEETEEKSDQTSLKTIDEPTLSDPLPDLILAPEETDQFDLKNDEADQERPHPMKHMEEHILTDTHPNLILPPDETDQYNLKDDEADQE</sequence>
<keyword evidence="4" id="KW-1185">Reference proteome</keyword>
<dbReference type="Proteomes" id="UP001281761">
    <property type="component" value="Unassembled WGS sequence"/>
</dbReference>
<keyword evidence="2" id="KW-0472">Membrane</keyword>
<name>A0ABQ9X763_9EUKA</name>
<protein>
    <submittedName>
        <fullName evidence="3">Uncharacterized protein</fullName>
    </submittedName>
</protein>
<organism evidence="3 4">
    <name type="scientific">Blattamonas nauphoetae</name>
    <dbReference type="NCBI Taxonomy" id="2049346"/>
    <lineage>
        <taxon>Eukaryota</taxon>
        <taxon>Metamonada</taxon>
        <taxon>Preaxostyla</taxon>
        <taxon>Oxymonadida</taxon>
        <taxon>Blattamonas</taxon>
    </lineage>
</organism>
<feature type="transmembrane region" description="Helical" evidence="2">
    <location>
        <begin position="1336"/>
        <end position="1362"/>
    </location>
</feature>
<evidence type="ECO:0000256" key="1">
    <source>
        <dbReference type="SAM" id="MobiDB-lite"/>
    </source>
</evidence>
<keyword evidence="2" id="KW-0812">Transmembrane</keyword>
<keyword evidence="2" id="KW-1133">Transmembrane helix</keyword>
<feature type="compositionally biased region" description="Basic and acidic residues" evidence="1">
    <location>
        <begin position="1419"/>
        <end position="1443"/>
    </location>
</feature>
<feature type="region of interest" description="Disordered" evidence="1">
    <location>
        <begin position="1369"/>
        <end position="1469"/>
    </location>
</feature>
<evidence type="ECO:0000313" key="4">
    <source>
        <dbReference type="Proteomes" id="UP001281761"/>
    </source>
</evidence>
<accession>A0ABQ9X763</accession>
<reference evidence="3 4" key="1">
    <citation type="journal article" date="2022" name="bioRxiv">
        <title>Genomics of Preaxostyla Flagellates Illuminates Evolutionary Transitions and the Path Towards Mitochondrial Loss.</title>
        <authorList>
            <person name="Novak L.V.F."/>
            <person name="Treitli S.C."/>
            <person name="Pyrih J."/>
            <person name="Halakuc P."/>
            <person name="Pipaliya S.V."/>
            <person name="Vacek V."/>
            <person name="Brzon O."/>
            <person name="Soukal P."/>
            <person name="Eme L."/>
            <person name="Dacks J.B."/>
            <person name="Karnkowska A."/>
            <person name="Elias M."/>
            <person name="Hampl V."/>
        </authorList>
    </citation>
    <scope>NUCLEOTIDE SEQUENCE [LARGE SCALE GENOMIC DNA]</scope>
    <source>
        <strain evidence="3">NAU3</strain>
        <tissue evidence="3">Gut</tissue>
    </source>
</reference>
<evidence type="ECO:0000313" key="3">
    <source>
        <dbReference type="EMBL" id="KAK2947448.1"/>
    </source>
</evidence>
<feature type="compositionally biased region" description="Acidic residues" evidence="1">
    <location>
        <begin position="1373"/>
        <end position="1387"/>
    </location>
</feature>
<gene>
    <name evidence="3" type="ORF">BLNAU_17598</name>
</gene>
<dbReference type="EMBL" id="JARBJD010000200">
    <property type="protein sequence ID" value="KAK2947448.1"/>
    <property type="molecule type" value="Genomic_DNA"/>
</dbReference>
<comment type="caution">
    <text evidence="3">The sequence shown here is derived from an EMBL/GenBank/DDBJ whole genome shotgun (WGS) entry which is preliminary data.</text>
</comment>
<proteinExistence type="predicted"/>
<evidence type="ECO:0000256" key="2">
    <source>
        <dbReference type="SAM" id="Phobius"/>
    </source>
</evidence>